<accession>A0A812L6U4</accession>
<feature type="region of interest" description="Disordered" evidence="1">
    <location>
        <begin position="126"/>
        <end position="149"/>
    </location>
</feature>
<keyword evidence="5" id="KW-1185">Reference proteome</keyword>
<name>A0A812L6U4_9DINO</name>
<reference evidence="4" key="1">
    <citation type="submission" date="2021-02" db="EMBL/GenBank/DDBJ databases">
        <authorList>
            <person name="Dougan E. K."/>
            <person name="Rhodes N."/>
            <person name="Thang M."/>
            <person name="Chan C."/>
        </authorList>
    </citation>
    <scope>NUCLEOTIDE SEQUENCE</scope>
</reference>
<sequence>MAEDLVLGATAALVSAAESVRPHVALLPGSMPVTSEPAEPSDAPPEKSLRSTKELHQLWEQRQTVIAPAVAAAAEAQFSTQRSDRSEVSAGRADAEAFLGRQMSTAVRFQADVHREVGAFLEVQQRASERTSRTARHPEDFETPEDRDRTRLEEQLAKLKVESLQHMVSTVEYNLGELMHVSRMIYFTNQQALHFSAERMPQVREALGLQEPKLVILLIPSLLGRSYWKGRPKLKDFLPSKTVPELPGREEVVEKQLNVIAREVLLPVALQTKALIVGRSSCSLTNAFAEVSEPIQNSLGASCPFQMVIFEHARNLHMNTILKPDSLERKLQQSNDAWNHANFIPALSHHYGVDPVLWPRHKLVEGAAAYFVFECLNDQNPPLHDPRAAVQFENIFLSSLRSSLPVLALWTGGDVNVLKFEALNYVTNGIPLILLDSRWVEEAKEDGDEAPGADAAIPELPESPESPGPRETVDMMDMIIEDVDEKEKSNVSDAFQQSCEKLRVHAQALNELGLYDTHIGSALACVRAGIRKKEKEKEQRNDRELWLHEAIVKAMLEAHHSSAPTKLQNDDIHEALSAEDEKVLRATDFFMDFVAGQTWQESLKNTSEFEEAISAICSCEDWDDLESEWAKRWGKLHYYAVFNGWDTAAVNGIQLFASQMQSDFQSKGLYKVKLNRVELVKSMPYETAHAALKEKLSAWLDEAKEYDNVKKRPREVKSDKRLWLAAYEVLKSPDVYSCRLSEHRRLKILIQKLSRSDRLPDNSSLEGLLLLRCAWTLADVFHEKATRLKILAKLSFAFLLLLGFLITFVTTSAWTADLSEDGKKFTVLGLGLASSSLAAWTTFTDPTKQWMKLRTASQRLQAEIWMFRTRVGEYGRADFTHISVGSDEGERQAEERFRDKIFAIADAALGPKDHFANNLTTDEVCIRVDGEKNNDKIQMMNERLRANKLTAAHQRHKQYPELSGSAEEVRPNAERDSHHAPASPEEYIIWRLTPLRNFYGQRIPKVRRTRMLMQLLFMAATSATAVLAAADQTAWTPIVVSISAALASWQEFRGVDMKLERYGAVVAALRNLMLWWQTLPEADKANVRHIERLVGRCEMAGSSELAAWLSDAQQARDLMDKASSDDRKRAADGKEAKAPQK</sequence>
<dbReference type="NCBIfam" id="NF033634">
    <property type="entry name" value="SLATT_1"/>
    <property type="match status" value="1"/>
</dbReference>
<dbReference type="Pfam" id="PF14015">
    <property type="entry name" value="DUF4231"/>
    <property type="match status" value="1"/>
</dbReference>
<proteinExistence type="predicted"/>
<dbReference type="Pfam" id="PF18181">
    <property type="entry name" value="SLATT_1"/>
    <property type="match status" value="1"/>
</dbReference>
<evidence type="ECO:0000259" key="3">
    <source>
        <dbReference type="Pfam" id="PF18181"/>
    </source>
</evidence>
<dbReference type="OrthoDB" id="423457at2759"/>
<dbReference type="EMBL" id="CAJNDS010000835">
    <property type="protein sequence ID" value="CAE7236827.1"/>
    <property type="molecule type" value="Genomic_DNA"/>
</dbReference>
<dbReference type="Proteomes" id="UP000604046">
    <property type="component" value="Unassembled WGS sequence"/>
</dbReference>
<feature type="region of interest" description="Disordered" evidence="1">
    <location>
        <begin position="1118"/>
        <end position="1141"/>
    </location>
</feature>
<feature type="region of interest" description="Disordered" evidence="1">
    <location>
        <begin position="444"/>
        <end position="471"/>
    </location>
</feature>
<keyword evidence="2" id="KW-0812">Transmembrane</keyword>
<feature type="compositionally biased region" description="Basic and acidic residues" evidence="1">
    <location>
        <begin position="967"/>
        <end position="979"/>
    </location>
</feature>
<feature type="domain" description="SMODS and SLOG-associating 2TM effector" evidence="3">
    <location>
        <begin position="987"/>
        <end position="1108"/>
    </location>
</feature>
<evidence type="ECO:0000256" key="1">
    <source>
        <dbReference type="SAM" id="MobiDB-lite"/>
    </source>
</evidence>
<feature type="compositionally biased region" description="Basic and acidic residues" evidence="1">
    <location>
        <begin position="127"/>
        <end position="149"/>
    </location>
</feature>
<feature type="compositionally biased region" description="Low complexity" evidence="1">
    <location>
        <begin position="452"/>
        <end position="465"/>
    </location>
</feature>
<feature type="region of interest" description="Disordered" evidence="1">
    <location>
        <begin position="28"/>
        <end position="51"/>
    </location>
</feature>
<comment type="caution">
    <text evidence="4">The sequence shown here is derived from an EMBL/GenBank/DDBJ whole genome shotgun (WGS) entry which is preliminary data.</text>
</comment>
<keyword evidence="2" id="KW-1133">Transmembrane helix</keyword>
<evidence type="ECO:0000313" key="5">
    <source>
        <dbReference type="Proteomes" id="UP000604046"/>
    </source>
</evidence>
<feature type="region of interest" description="Disordered" evidence="1">
    <location>
        <begin position="951"/>
        <end position="980"/>
    </location>
</feature>
<organism evidence="4 5">
    <name type="scientific">Symbiodinium natans</name>
    <dbReference type="NCBI Taxonomy" id="878477"/>
    <lineage>
        <taxon>Eukaryota</taxon>
        <taxon>Sar</taxon>
        <taxon>Alveolata</taxon>
        <taxon>Dinophyceae</taxon>
        <taxon>Suessiales</taxon>
        <taxon>Symbiodiniaceae</taxon>
        <taxon>Symbiodinium</taxon>
    </lineage>
</organism>
<dbReference type="AlphaFoldDB" id="A0A812L6U4"/>
<protein>
    <recommendedName>
        <fullName evidence="3">SMODS and SLOG-associating 2TM effector domain-containing protein</fullName>
    </recommendedName>
</protein>
<dbReference type="InterPro" id="IPR025325">
    <property type="entry name" value="DUF4231"/>
</dbReference>
<evidence type="ECO:0000313" key="4">
    <source>
        <dbReference type="EMBL" id="CAE7236827.1"/>
    </source>
</evidence>
<feature type="transmembrane region" description="Helical" evidence="2">
    <location>
        <begin position="825"/>
        <end position="843"/>
    </location>
</feature>
<gene>
    <name evidence="4" type="ORF">SNAT2548_LOCUS10253</name>
</gene>
<evidence type="ECO:0000256" key="2">
    <source>
        <dbReference type="SAM" id="Phobius"/>
    </source>
</evidence>
<feature type="transmembrane region" description="Helical" evidence="2">
    <location>
        <begin position="794"/>
        <end position="813"/>
    </location>
</feature>
<keyword evidence="2" id="KW-0472">Membrane</keyword>
<dbReference type="InterPro" id="IPR040884">
    <property type="entry name" value="SLATT_1"/>
</dbReference>